<dbReference type="OrthoDB" id="9801656at2"/>
<dbReference type="PANTHER" id="PTHR43328:SF1">
    <property type="entry name" value="N-ACETYLTRANSFERASE DOMAIN-CONTAINING PROTEIN"/>
    <property type="match status" value="1"/>
</dbReference>
<dbReference type="Proteomes" id="UP000321514">
    <property type="component" value="Unassembled WGS sequence"/>
</dbReference>
<sequence>MLRPVTTPFRIDCGPCVLRPWRRGDEASLVHHANDREVWKNLRDRFPHPYTAQDAAGWVGYAGAVSPPRDFAIEVAGEAVGSMGMIPGTDIERHSAEVGYWLGRSLWGRGIVSAGLDAFCAWTFANTDLLRLFALPFADNAASCRVLEKAGFQREGVLRRSAVKDGVVHDQALYARLRPSGP</sequence>
<feature type="domain" description="N-acetyltransferase" evidence="1">
    <location>
        <begin position="29"/>
        <end position="180"/>
    </location>
</feature>
<reference evidence="3 4" key="1">
    <citation type="submission" date="2016-10" db="EMBL/GenBank/DDBJ databases">
        <authorList>
            <person name="Varghese N."/>
            <person name="Submissions S."/>
        </authorList>
    </citation>
    <scope>NUCLEOTIDE SEQUENCE [LARGE SCALE GENOMIC DNA]</scope>
    <source>
        <strain evidence="3 4">DSM 16525</strain>
    </source>
</reference>
<evidence type="ECO:0000313" key="2">
    <source>
        <dbReference type="EMBL" id="GEN12928.1"/>
    </source>
</evidence>
<evidence type="ECO:0000313" key="5">
    <source>
        <dbReference type="Proteomes" id="UP000321514"/>
    </source>
</evidence>
<reference evidence="2 5" key="2">
    <citation type="submission" date="2019-07" db="EMBL/GenBank/DDBJ databases">
        <title>Whole genome shotgun sequence of Myxococcus fulvus NBRC 100333.</title>
        <authorList>
            <person name="Hosoyama A."/>
            <person name="Uohara A."/>
            <person name="Ohji S."/>
            <person name="Ichikawa N."/>
        </authorList>
    </citation>
    <scope>NUCLEOTIDE SEQUENCE [LARGE SCALE GENOMIC DNA]</scope>
    <source>
        <strain evidence="2 5">NBRC 100333</strain>
    </source>
</reference>
<gene>
    <name evidence="2" type="ORF">MFU01_79650</name>
    <name evidence="3" type="ORF">SAMN05443572_113108</name>
</gene>
<evidence type="ECO:0000313" key="3">
    <source>
        <dbReference type="EMBL" id="SEU38554.1"/>
    </source>
</evidence>
<dbReference type="SUPFAM" id="SSF55729">
    <property type="entry name" value="Acyl-CoA N-acyltransferases (Nat)"/>
    <property type="match status" value="1"/>
</dbReference>
<protein>
    <submittedName>
        <fullName evidence="2 3">N-acetyltransferase</fullName>
    </submittedName>
</protein>
<keyword evidence="4" id="KW-1185">Reference proteome</keyword>
<dbReference type="InterPro" id="IPR000182">
    <property type="entry name" value="GNAT_dom"/>
</dbReference>
<dbReference type="Proteomes" id="UP000183760">
    <property type="component" value="Unassembled WGS sequence"/>
</dbReference>
<dbReference type="PROSITE" id="PS51186">
    <property type="entry name" value="GNAT"/>
    <property type="match status" value="1"/>
</dbReference>
<dbReference type="EMBL" id="FOIB01000013">
    <property type="protein sequence ID" value="SEU38554.1"/>
    <property type="molecule type" value="Genomic_DNA"/>
</dbReference>
<dbReference type="AlphaFoldDB" id="A0A511TI96"/>
<dbReference type="Pfam" id="PF13302">
    <property type="entry name" value="Acetyltransf_3"/>
    <property type="match status" value="1"/>
</dbReference>
<dbReference type="GO" id="GO:0016747">
    <property type="term" value="F:acyltransferase activity, transferring groups other than amino-acyl groups"/>
    <property type="evidence" value="ECO:0007669"/>
    <property type="project" value="InterPro"/>
</dbReference>
<comment type="caution">
    <text evidence="2">The sequence shown here is derived from an EMBL/GenBank/DDBJ whole genome shotgun (WGS) entry which is preliminary data.</text>
</comment>
<evidence type="ECO:0000313" key="4">
    <source>
        <dbReference type="Proteomes" id="UP000183760"/>
    </source>
</evidence>
<dbReference type="STRING" id="1334629.MFUL124B02_10270"/>
<keyword evidence="2" id="KW-0808">Transferase</keyword>
<dbReference type="Gene3D" id="3.40.630.30">
    <property type="match status" value="1"/>
</dbReference>
<dbReference type="RefSeq" id="WP_074958380.1">
    <property type="nucleotide sequence ID" value="NZ_BJXR01000072.1"/>
</dbReference>
<proteinExistence type="predicted"/>
<evidence type="ECO:0000259" key="1">
    <source>
        <dbReference type="PROSITE" id="PS51186"/>
    </source>
</evidence>
<dbReference type="EMBL" id="BJXR01000072">
    <property type="protein sequence ID" value="GEN12928.1"/>
    <property type="molecule type" value="Genomic_DNA"/>
</dbReference>
<organism evidence="2 5">
    <name type="scientific">Myxococcus fulvus</name>
    <dbReference type="NCBI Taxonomy" id="33"/>
    <lineage>
        <taxon>Bacteria</taxon>
        <taxon>Pseudomonadati</taxon>
        <taxon>Myxococcota</taxon>
        <taxon>Myxococcia</taxon>
        <taxon>Myxococcales</taxon>
        <taxon>Cystobacterineae</taxon>
        <taxon>Myxococcaceae</taxon>
        <taxon>Myxococcus</taxon>
    </lineage>
</organism>
<accession>A0A511TI96</accession>
<dbReference type="InterPro" id="IPR016181">
    <property type="entry name" value="Acyl_CoA_acyltransferase"/>
</dbReference>
<dbReference type="PANTHER" id="PTHR43328">
    <property type="entry name" value="ACETYLTRANSFERASE-RELATED"/>
    <property type="match status" value="1"/>
</dbReference>
<name>A0A511TI96_MYXFU</name>